<dbReference type="InterPro" id="IPR050524">
    <property type="entry name" value="APC_YAT"/>
</dbReference>
<dbReference type="Proteomes" id="UP000007174">
    <property type="component" value="Unassembled WGS sequence"/>
</dbReference>
<evidence type="ECO:0000313" key="7">
    <source>
        <dbReference type="EMBL" id="CCF39921.1"/>
    </source>
</evidence>
<feature type="transmembrane region" description="Helical" evidence="5">
    <location>
        <begin position="20"/>
        <end position="41"/>
    </location>
</feature>
<evidence type="ECO:0000256" key="1">
    <source>
        <dbReference type="ARBA" id="ARBA00004141"/>
    </source>
</evidence>
<dbReference type="HOGENOM" id="CLU_538616_0_0_1"/>
<dbReference type="PANTHER" id="PTHR43341:SF6">
    <property type="entry name" value="AMINO ACID TRANSPORTER (EUROFUNG)"/>
    <property type="match status" value="1"/>
</dbReference>
<dbReference type="EMBL" id="CACQ02003776">
    <property type="protein sequence ID" value="CCF39921.1"/>
    <property type="molecule type" value="Genomic_DNA"/>
</dbReference>
<dbReference type="Gene3D" id="1.20.1740.10">
    <property type="entry name" value="Amino acid/polyamine transporter I"/>
    <property type="match status" value="1"/>
</dbReference>
<name>H1VI68_COLHI</name>
<feature type="transmembrane region" description="Helical" evidence="5">
    <location>
        <begin position="272"/>
        <end position="291"/>
    </location>
</feature>
<organism evidence="7 8">
    <name type="scientific">Colletotrichum higginsianum (strain IMI 349063)</name>
    <name type="common">Crucifer anthracnose fungus</name>
    <dbReference type="NCBI Taxonomy" id="759273"/>
    <lineage>
        <taxon>Eukaryota</taxon>
        <taxon>Fungi</taxon>
        <taxon>Dikarya</taxon>
        <taxon>Ascomycota</taxon>
        <taxon>Pezizomycotina</taxon>
        <taxon>Sordariomycetes</taxon>
        <taxon>Hypocreomycetidae</taxon>
        <taxon>Glomerellales</taxon>
        <taxon>Glomerellaceae</taxon>
        <taxon>Colletotrichum</taxon>
        <taxon>Colletotrichum destructivum species complex</taxon>
    </lineage>
</organism>
<dbReference type="VEuPathDB" id="FungiDB:CH63R_00128"/>
<evidence type="ECO:0000256" key="3">
    <source>
        <dbReference type="ARBA" id="ARBA00022989"/>
    </source>
</evidence>
<keyword evidence="2 5" id="KW-0812">Transmembrane</keyword>
<dbReference type="PANTHER" id="PTHR43341">
    <property type="entry name" value="AMINO ACID PERMEASE"/>
    <property type="match status" value="1"/>
</dbReference>
<feature type="transmembrane region" description="Helical" evidence="5">
    <location>
        <begin position="165"/>
        <end position="182"/>
    </location>
</feature>
<feature type="transmembrane region" description="Helical" evidence="5">
    <location>
        <begin position="194"/>
        <end position="218"/>
    </location>
</feature>
<dbReference type="GO" id="GO:0016020">
    <property type="term" value="C:membrane"/>
    <property type="evidence" value="ECO:0007669"/>
    <property type="project" value="UniProtKB-SubCell"/>
</dbReference>
<dbReference type="InterPro" id="IPR004841">
    <property type="entry name" value="AA-permease/SLC12A_dom"/>
</dbReference>
<evidence type="ECO:0000259" key="6">
    <source>
        <dbReference type="Pfam" id="PF00324"/>
    </source>
</evidence>
<dbReference type="Pfam" id="PF00324">
    <property type="entry name" value="AA_permease"/>
    <property type="match status" value="1"/>
</dbReference>
<feature type="transmembrane region" description="Helical" evidence="5">
    <location>
        <begin position="119"/>
        <end position="139"/>
    </location>
</feature>
<comment type="subcellular location">
    <subcellularLocation>
        <location evidence="1">Membrane</location>
        <topology evidence="1">Multi-pass membrane protein</topology>
    </subcellularLocation>
</comment>
<dbReference type="eggNOG" id="KOG1286">
    <property type="taxonomic scope" value="Eukaryota"/>
</dbReference>
<feature type="transmembrane region" description="Helical" evidence="5">
    <location>
        <begin position="62"/>
        <end position="83"/>
    </location>
</feature>
<dbReference type="GO" id="GO:0015171">
    <property type="term" value="F:amino acid transmembrane transporter activity"/>
    <property type="evidence" value="ECO:0007669"/>
    <property type="project" value="TreeGrafter"/>
</dbReference>
<keyword evidence="4 5" id="KW-0472">Membrane</keyword>
<accession>H1VI68</accession>
<feature type="transmembrane region" description="Helical" evidence="5">
    <location>
        <begin position="239"/>
        <end position="260"/>
    </location>
</feature>
<dbReference type="STRING" id="759273.H1VI68"/>
<evidence type="ECO:0000256" key="5">
    <source>
        <dbReference type="SAM" id="Phobius"/>
    </source>
</evidence>
<keyword evidence="3 5" id="KW-1133">Transmembrane helix</keyword>
<gene>
    <name evidence="7" type="ORF">CH063_10626</name>
</gene>
<evidence type="ECO:0000256" key="2">
    <source>
        <dbReference type="ARBA" id="ARBA00022692"/>
    </source>
</evidence>
<evidence type="ECO:0000256" key="4">
    <source>
        <dbReference type="ARBA" id="ARBA00023136"/>
    </source>
</evidence>
<dbReference type="AlphaFoldDB" id="H1VI68"/>
<dbReference type="VEuPathDB" id="FungiDB:CH63R_00129"/>
<evidence type="ECO:0000313" key="8">
    <source>
        <dbReference type="Proteomes" id="UP000007174"/>
    </source>
</evidence>
<protein>
    <submittedName>
        <fullName evidence="7">Histidine permease</fullName>
    </submittedName>
</protein>
<feature type="domain" description="Amino acid permease/ SLC12A" evidence="6">
    <location>
        <begin position="16"/>
        <end position="296"/>
    </location>
</feature>
<sequence>MRAFPKAPFVEYIDNRDLGRFHGFLAALWQAAFTIVGPEYLATVAGEAQNPRKTMKAAFKSVYWRFAIFFIGGALCVGIVLPADDPTLLSVLSAGDTGTGAASPFVIAMKNMGIGGLPHLVNALLLTSIYSAGNAYVYCSSRSLYGLALNGHAPKFLTKCTKQGVPIYCLFVALSFACLSFLKLGSGSVVVLTWLTNLITGGTLVTYIVICVNYLFFFRALKVQNFSRADLPYRGYLQPYGTWIALAWLVAVEIFYGYAIFLPGRWDTGTFFSNYTMAIIAVCLFCGWKAFGRTRFVKPEDADLIGIRPALEEHEAAMAMSMAINEDDNEENENDDLPAGNAVNIFEFMLMIRSRAILPPAVNIDLRSEMRANVFDGDGTPTLRQIPLKTWTGSTRKHHLTYRAWRNTGNDKLFNAYLEVQVTGKASLFVNFGAKSEKGNVDPGLSRIDNGLAVGSGSNPYPRRSGFSMLVGKLHRNVDWSLKGTWRKDFLGTIISSQRINRIPGI</sequence>
<proteinExistence type="predicted"/>
<reference evidence="8" key="1">
    <citation type="journal article" date="2012" name="Nat. Genet.">
        <title>Lifestyle transitions in plant pathogenic Colletotrichum fungi deciphered by genome and transcriptome analyses.</title>
        <authorList>
            <person name="O'Connell R.J."/>
            <person name="Thon M.R."/>
            <person name="Hacquard S."/>
            <person name="Amyotte S.G."/>
            <person name="Kleemann J."/>
            <person name="Torres M.F."/>
            <person name="Damm U."/>
            <person name="Buiate E.A."/>
            <person name="Epstein L."/>
            <person name="Alkan N."/>
            <person name="Altmueller J."/>
            <person name="Alvarado-Balderrama L."/>
            <person name="Bauser C.A."/>
            <person name="Becker C."/>
            <person name="Birren B.W."/>
            <person name="Chen Z."/>
            <person name="Choi J."/>
            <person name="Crouch J.A."/>
            <person name="Duvick J.P."/>
            <person name="Farman M.A."/>
            <person name="Gan P."/>
            <person name="Heiman D."/>
            <person name="Henrissat B."/>
            <person name="Howard R.J."/>
            <person name="Kabbage M."/>
            <person name="Koch C."/>
            <person name="Kracher B."/>
            <person name="Kubo Y."/>
            <person name="Law A.D."/>
            <person name="Lebrun M.-H."/>
            <person name="Lee Y.-H."/>
            <person name="Miyara I."/>
            <person name="Moore N."/>
            <person name="Neumann U."/>
            <person name="Nordstroem K."/>
            <person name="Panaccione D.G."/>
            <person name="Panstruga R."/>
            <person name="Place M."/>
            <person name="Proctor R.H."/>
            <person name="Prusky D."/>
            <person name="Rech G."/>
            <person name="Reinhardt R."/>
            <person name="Rollins J.A."/>
            <person name="Rounsley S."/>
            <person name="Schardl C.L."/>
            <person name="Schwartz D.C."/>
            <person name="Shenoy N."/>
            <person name="Shirasu K."/>
            <person name="Sikhakolli U.R."/>
            <person name="Stueber K."/>
            <person name="Sukno S.A."/>
            <person name="Sweigard J.A."/>
            <person name="Takano Y."/>
            <person name="Takahara H."/>
            <person name="Trail F."/>
            <person name="van der Does H.C."/>
            <person name="Voll L.M."/>
            <person name="Will I."/>
            <person name="Young S."/>
            <person name="Zeng Q."/>
            <person name="Zhang J."/>
            <person name="Zhou S."/>
            <person name="Dickman M.B."/>
            <person name="Schulze-Lefert P."/>
            <person name="Ver Loren van Themaat E."/>
            <person name="Ma L.-J."/>
            <person name="Vaillancourt L.J."/>
        </authorList>
    </citation>
    <scope>NUCLEOTIDE SEQUENCE [LARGE SCALE GENOMIC DNA]</scope>
    <source>
        <strain evidence="8">IMI 349063</strain>
    </source>
</reference>